<sequence length="100" mass="11259">AKIAEIAGRLSLEAGGRGGGGGWEKVCRQHQEVLKLFCKEDLQPICVVCDRSRAHRFHPVVPVEEAAQEYKEEIQARLQALKEEREKFLESRKTGARKSS</sequence>
<dbReference type="PROSITE" id="PS50119">
    <property type="entry name" value="ZF_BBOX"/>
    <property type="match status" value="1"/>
</dbReference>
<dbReference type="PANTHER" id="PTHR24103">
    <property type="entry name" value="E3 UBIQUITIN-PROTEIN LIGASE TRIM"/>
    <property type="match status" value="1"/>
</dbReference>
<dbReference type="AlphaFoldDB" id="A0A7L0HY17"/>
<dbReference type="InterPro" id="IPR050143">
    <property type="entry name" value="TRIM/RBCC"/>
</dbReference>
<feature type="coiled-coil region" evidence="4">
    <location>
        <begin position="63"/>
        <end position="91"/>
    </location>
</feature>
<name>A0A7L0HY17_AREIN</name>
<evidence type="ECO:0000256" key="4">
    <source>
        <dbReference type="SAM" id="Coils"/>
    </source>
</evidence>
<evidence type="ECO:0000256" key="2">
    <source>
        <dbReference type="ARBA" id="ARBA00022833"/>
    </source>
</evidence>
<evidence type="ECO:0000256" key="1">
    <source>
        <dbReference type="ARBA" id="ARBA00022771"/>
    </source>
</evidence>
<gene>
    <name evidence="6" type="primary">Trim27_0</name>
    <name evidence="6" type="ORF">AREINT_R15244</name>
</gene>
<evidence type="ECO:0000259" key="5">
    <source>
        <dbReference type="PROSITE" id="PS50119"/>
    </source>
</evidence>
<keyword evidence="2" id="KW-0862">Zinc</keyword>
<dbReference type="Gene3D" id="3.30.160.60">
    <property type="entry name" value="Classic Zinc Finger"/>
    <property type="match status" value="1"/>
</dbReference>
<evidence type="ECO:0000313" key="6">
    <source>
        <dbReference type="EMBL" id="NXK24199.1"/>
    </source>
</evidence>
<protein>
    <submittedName>
        <fullName evidence="6">TRI27 protein</fullName>
    </submittedName>
</protein>
<keyword evidence="4" id="KW-0175">Coiled coil</keyword>
<dbReference type="Pfam" id="PF00643">
    <property type="entry name" value="zf-B_box"/>
    <property type="match status" value="1"/>
</dbReference>
<feature type="domain" description="B box-type" evidence="5">
    <location>
        <begin position="26"/>
        <end position="63"/>
    </location>
</feature>
<dbReference type="GO" id="GO:0008270">
    <property type="term" value="F:zinc ion binding"/>
    <property type="evidence" value="ECO:0007669"/>
    <property type="project" value="UniProtKB-KW"/>
</dbReference>
<dbReference type="EMBL" id="VXAK01017059">
    <property type="protein sequence ID" value="NXK24199.1"/>
    <property type="molecule type" value="Genomic_DNA"/>
</dbReference>
<accession>A0A7L0HY17</accession>
<organism evidence="6 7">
    <name type="scientific">Arenaria interpres</name>
    <name type="common">Ruddy turnstone</name>
    <name type="synonym">Tringa interpres</name>
    <dbReference type="NCBI Taxonomy" id="54971"/>
    <lineage>
        <taxon>Eukaryota</taxon>
        <taxon>Metazoa</taxon>
        <taxon>Chordata</taxon>
        <taxon>Craniata</taxon>
        <taxon>Vertebrata</taxon>
        <taxon>Euteleostomi</taxon>
        <taxon>Archelosauria</taxon>
        <taxon>Archosauria</taxon>
        <taxon>Dinosauria</taxon>
        <taxon>Saurischia</taxon>
        <taxon>Theropoda</taxon>
        <taxon>Coelurosauria</taxon>
        <taxon>Aves</taxon>
        <taxon>Neognathae</taxon>
        <taxon>Neoaves</taxon>
        <taxon>Charadriiformes</taxon>
        <taxon>Scolopacidae</taxon>
        <taxon>Arenaria</taxon>
    </lineage>
</organism>
<evidence type="ECO:0000256" key="3">
    <source>
        <dbReference type="PROSITE-ProRule" id="PRU00024"/>
    </source>
</evidence>
<comment type="caution">
    <text evidence="6">The sequence shown here is derived from an EMBL/GenBank/DDBJ whole genome shotgun (WGS) entry which is preliminary data.</text>
</comment>
<dbReference type="CDD" id="cd19762">
    <property type="entry name" value="Bbox2_TRIM7-like"/>
    <property type="match status" value="1"/>
</dbReference>
<feature type="non-terminal residue" evidence="6">
    <location>
        <position position="1"/>
    </location>
</feature>
<reference evidence="6 7" key="1">
    <citation type="submission" date="2019-09" db="EMBL/GenBank/DDBJ databases">
        <title>Bird 10,000 Genomes (B10K) Project - Family phase.</title>
        <authorList>
            <person name="Zhang G."/>
        </authorList>
    </citation>
    <scope>NUCLEOTIDE SEQUENCE [LARGE SCALE GENOMIC DNA]</scope>
    <source>
        <strain evidence="6">B10K-DU-005-73</strain>
        <tissue evidence="6">Liver</tissue>
    </source>
</reference>
<dbReference type="SMART" id="SM00336">
    <property type="entry name" value="BBOX"/>
    <property type="match status" value="1"/>
</dbReference>
<dbReference type="Proteomes" id="UP000541811">
    <property type="component" value="Unassembled WGS sequence"/>
</dbReference>
<dbReference type="InterPro" id="IPR000315">
    <property type="entry name" value="Znf_B-box"/>
</dbReference>
<dbReference type="SUPFAM" id="SSF57845">
    <property type="entry name" value="B-box zinc-binding domain"/>
    <property type="match status" value="1"/>
</dbReference>
<keyword evidence="1 3" id="KW-0863">Zinc-finger</keyword>
<keyword evidence="1 3" id="KW-0479">Metal-binding</keyword>
<evidence type="ECO:0000313" key="7">
    <source>
        <dbReference type="Proteomes" id="UP000541811"/>
    </source>
</evidence>
<keyword evidence="7" id="KW-1185">Reference proteome</keyword>
<feature type="non-terminal residue" evidence="6">
    <location>
        <position position="100"/>
    </location>
</feature>
<proteinExistence type="predicted"/>